<sequence>MTDTYTTMAAPSSGRSTTDDPARSAFIGREPRITRRNAGPHRMPVRPDHDVIVIGGGVVGAACAARLAETGLAVGIIDAGPGVPSATTISGGLLRAYERAPHDRLLALRSQQLRAARPDRPEHAFRRTGSLVLLGARQLAAALRAIAHLVTAGVDAELLLPAELRRRWPALAPEGVAGAVWEPSGGFADPVAVTGAYAETGRLLGVHRLPDSVVHELSTHRGGVRLNCGSSQHTAGAVVVAAGAGAAHLLPSPAHGGAHTRLIQCARFSGAGIGSGLPAVVDLVTGVWGRPTPDGGFLIGRPAPRPVDRVVGGSALSEVDLGEIRGAATARWPWLAALPAVGGEVGTGLYRPAGHLLGSVPGPLPLVAAAGWGGSGFTTAPAAAERATLATLRLLRSGRSRG</sequence>
<dbReference type="Pfam" id="PF01266">
    <property type="entry name" value="DAO"/>
    <property type="match status" value="1"/>
</dbReference>
<organism evidence="3 4">
    <name type="scientific">Allocatelliglobosispora scoriae</name>
    <dbReference type="NCBI Taxonomy" id="643052"/>
    <lineage>
        <taxon>Bacteria</taxon>
        <taxon>Bacillati</taxon>
        <taxon>Actinomycetota</taxon>
        <taxon>Actinomycetes</taxon>
        <taxon>Micromonosporales</taxon>
        <taxon>Micromonosporaceae</taxon>
        <taxon>Allocatelliglobosispora</taxon>
    </lineage>
</organism>
<feature type="domain" description="FAD dependent oxidoreductase" evidence="2">
    <location>
        <begin position="50"/>
        <end position="387"/>
    </location>
</feature>
<evidence type="ECO:0000313" key="3">
    <source>
        <dbReference type="EMBL" id="MBB5873451.1"/>
    </source>
</evidence>
<reference evidence="3 4" key="1">
    <citation type="submission" date="2020-08" db="EMBL/GenBank/DDBJ databases">
        <title>Sequencing the genomes of 1000 actinobacteria strains.</title>
        <authorList>
            <person name="Klenk H.-P."/>
        </authorList>
    </citation>
    <scope>NUCLEOTIDE SEQUENCE [LARGE SCALE GENOMIC DNA]</scope>
    <source>
        <strain evidence="3 4">DSM 45362</strain>
    </source>
</reference>
<keyword evidence="4" id="KW-1185">Reference proteome</keyword>
<dbReference type="Proteomes" id="UP000587527">
    <property type="component" value="Unassembled WGS sequence"/>
</dbReference>
<dbReference type="Gene3D" id="3.50.50.60">
    <property type="entry name" value="FAD/NAD(P)-binding domain"/>
    <property type="match status" value="1"/>
</dbReference>
<accession>A0A841C3P4</accession>
<dbReference type="PANTHER" id="PTHR13847">
    <property type="entry name" value="SARCOSINE DEHYDROGENASE-RELATED"/>
    <property type="match status" value="1"/>
</dbReference>
<dbReference type="RefSeq" id="WP_184844690.1">
    <property type="nucleotide sequence ID" value="NZ_JACHMN010000003.1"/>
</dbReference>
<dbReference type="Gene3D" id="3.30.9.10">
    <property type="entry name" value="D-Amino Acid Oxidase, subunit A, domain 2"/>
    <property type="match status" value="1"/>
</dbReference>
<dbReference type="AlphaFoldDB" id="A0A841C3P4"/>
<evidence type="ECO:0000256" key="1">
    <source>
        <dbReference type="SAM" id="MobiDB-lite"/>
    </source>
</evidence>
<dbReference type="GO" id="GO:0005737">
    <property type="term" value="C:cytoplasm"/>
    <property type="evidence" value="ECO:0007669"/>
    <property type="project" value="TreeGrafter"/>
</dbReference>
<dbReference type="InterPro" id="IPR036188">
    <property type="entry name" value="FAD/NAD-bd_sf"/>
</dbReference>
<evidence type="ECO:0000313" key="4">
    <source>
        <dbReference type="Proteomes" id="UP000587527"/>
    </source>
</evidence>
<feature type="compositionally biased region" description="Polar residues" evidence="1">
    <location>
        <begin position="1"/>
        <end position="16"/>
    </location>
</feature>
<dbReference type="InterPro" id="IPR006076">
    <property type="entry name" value="FAD-dep_OxRdtase"/>
</dbReference>
<dbReference type="SUPFAM" id="SSF51905">
    <property type="entry name" value="FAD/NAD(P)-binding domain"/>
    <property type="match status" value="1"/>
</dbReference>
<evidence type="ECO:0000259" key="2">
    <source>
        <dbReference type="Pfam" id="PF01266"/>
    </source>
</evidence>
<name>A0A841C3P4_9ACTN</name>
<proteinExistence type="predicted"/>
<comment type="caution">
    <text evidence="3">The sequence shown here is derived from an EMBL/GenBank/DDBJ whole genome shotgun (WGS) entry which is preliminary data.</text>
</comment>
<protein>
    <submittedName>
        <fullName evidence="3">Glycine/D-amino acid oxidase-like deaminating enzyme</fullName>
    </submittedName>
</protein>
<dbReference type="EMBL" id="JACHMN010000003">
    <property type="protein sequence ID" value="MBB5873451.1"/>
    <property type="molecule type" value="Genomic_DNA"/>
</dbReference>
<feature type="region of interest" description="Disordered" evidence="1">
    <location>
        <begin position="1"/>
        <end position="24"/>
    </location>
</feature>
<gene>
    <name evidence="3" type="ORF">F4553_006885</name>
</gene>